<proteinExistence type="predicted"/>
<accession>A0A0D6R7B0</accession>
<dbReference type="InterPro" id="IPR037365">
    <property type="entry name" value="Slowmo/Ups"/>
</dbReference>
<dbReference type="PANTHER" id="PTHR11158">
    <property type="entry name" value="MSF1/PX19 RELATED"/>
    <property type="match status" value="1"/>
</dbReference>
<dbReference type="AlphaFoldDB" id="A0A0D6R7B0"/>
<name>A0A0D6R7B0_ARACU</name>
<dbReference type="PROSITE" id="PS50904">
    <property type="entry name" value="PRELI_MSF1"/>
    <property type="match status" value="1"/>
</dbReference>
<organism evidence="2">
    <name type="scientific">Araucaria cunninghamii</name>
    <name type="common">Hoop pine</name>
    <name type="synonym">Moreton Bay pine</name>
    <dbReference type="NCBI Taxonomy" id="56994"/>
    <lineage>
        <taxon>Eukaryota</taxon>
        <taxon>Viridiplantae</taxon>
        <taxon>Streptophyta</taxon>
        <taxon>Embryophyta</taxon>
        <taxon>Tracheophyta</taxon>
        <taxon>Spermatophyta</taxon>
        <taxon>Pinopsida</taxon>
        <taxon>Pinidae</taxon>
        <taxon>Conifers II</taxon>
        <taxon>Araucariales</taxon>
        <taxon>Araucariaceae</taxon>
        <taxon>Araucaria</taxon>
    </lineage>
</organism>
<evidence type="ECO:0000259" key="1">
    <source>
        <dbReference type="PROSITE" id="PS50904"/>
    </source>
</evidence>
<feature type="domain" description="PRELI/MSF1" evidence="1">
    <location>
        <begin position="2"/>
        <end position="180"/>
    </location>
</feature>
<dbReference type="InterPro" id="IPR006797">
    <property type="entry name" value="PRELI/MSF1_dom"/>
</dbReference>
<dbReference type="GO" id="GO:0005758">
    <property type="term" value="C:mitochondrial intermembrane space"/>
    <property type="evidence" value="ECO:0007669"/>
    <property type="project" value="InterPro"/>
</dbReference>
<reference evidence="2" key="1">
    <citation type="submission" date="2015-03" db="EMBL/GenBank/DDBJ databases">
        <title>A transcriptome of Araucaria cunninghamii, an australian fine timber species.</title>
        <authorList>
            <person name="Jing Yi C.J.Y."/>
            <person name="Yin San L.Y.S."/>
            <person name="Abdul Karim S.S."/>
            <person name="Wan Azmi N.N."/>
            <person name="Hercus R.R."/>
            <person name="Croft L.L."/>
        </authorList>
    </citation>
    <scope>NUCLEOTIDE SEQUENCE</scope>
    <source>
        <strain evidence="2">MI0301</strain>
        <tissue evidence="2">Leaf</tissue>
    </source>
</reference>
<dbReference type="Pfam" id="PF04707">
    <property type="entry name" value="PRELI"/>
    <property type="match status" value="1"/>
</dbReference>
<dbReference type="EMBL" id="GCKF01019294">
    <property type="protein sequence ID" value="JAG98724.1"/>
    <property type="molecule type" value="Transcribed_RNA"/>
</dbReference>
<protein>
    <recommendedName>
        <fullName evidence="1">PRELI/MSF1 domain-containing protein</fullName>
    </recommendedName>
</protein>
<sequence>MVKGYTQEYVYKHPWERVTAASWRKFTDLENKPLLSHVMEVDTVIRTVDKSSGRLYSTRAIAVNTPGPRWLDRLIGHNVCYCIESSVVDANRRSMEMVTRNVTLKDFVEVEEKCWYLPHHENPQWTLFKQETNIRCPPLSALASMAEKVEQRCADKFLQNSLRGREVMENICRHLEAESNGINI</sequence>
<evidence type="ECO:0000313" key="2">
    <source>
        <dbReference type="EMBL" id="JAG98724.1"/>
    </source>
</evidence>